<name>A0A9P6T9Z1_9BASI</name>
<evidence type="ECO:0000313" key="2">
    <source>
        <dbReference type="Proteomes" id="UP000886653"/>
    </source>
</evidence>
<accession>A0A9P6T9Z1</accession>
<dbReference type="AlphaFoldDB" id="A0A9P6T9Z1"/>
<gene>
    <name evidence="1" type="ORF">CROQUDRAFT_716569</name>
</gene>
<comment type="caution">
    <text evidence="1">The sequence shown here is derived from an EMBL/GenBank/DDBJ whole genome shotgun (WGS) entry which is preliminary data.</text>
</comment>
<reference evidence="1" key="1">
    <citation type="submission" date="2013-11" db="EMBL/GenBank/DDBJ databases">
        <title>Genome sequence of the fusiform rust pathogen reveals effectors for host alternation and coevolution with pine.</title>
        <authorList>
            <consortium name="DOE Joint Genome Institute"/>
            <person name="Smith K."/>
            <person name="Pendleton A."/>
            <person name="Kubisiak T."/>
            <person name="Anderson C."/>
            <person name="Salamov A."/>
            <person name="Aerts A."/>
            <person name="Riley R."/>
            <person name="Clum A."/>
            <person name="Lindquist E."/>
            <person name="Ence D."/>
            <person name="Campbell M."/>
            <person name="Kronenberg Z."/>
            <person name="Feau N."/>
            <person name="Dhillon B."/>
            <person name="Hamelin R."/>
            <person name="Burleigh J."/>
            <person name="Smith J."/>
            <person name="Yandell M."/>
            <person name="Nelson C."/>
            <person name="Grigoriev I."/>
            <person name="Davis J."/>
        </authorList>
    </citation>
    <scope>NUCLEOTIDE SEQUENCE</scope>
    <source>
        <strain evidence="1">G11</strain>
    </source>
</reference>
<dbReference type="EMBL" id="MU167292">
    <property type="protein sequence ID" value="KAG0144606.1"/>
    <property type="molecule type" value="Genomic_DNA"/>
</dbReference>
<organism evidence="1 2">
    <name type="scientific">Cronartium quercuum f. sp. fusiforme G11</name>
    <dbReference type="NCBI Taxonomy" id="708437"/>
    <lineage>
        <taxon>Eukaryota</taxon>
        <taxon>Fungi</taxon>
        <taxon>Dikarya</taxon>
        <taxon>Basidiomycota</taxon>
        <taxon>Pucciniomycotina</taxon>
        <taxon>Pucciniomycetes</taxon>
        <taxon>Pucciniales</taxon>
        <taxon>Coleosporiaceae</taxon>
        <taxon>Cronartium</taxon>
    </lineage>
</organism>
<sequence length="612" mass="68928">MFLLYKSNHKILSVLAVFQLIEFTYSAITDKMGKPIYDLSKGPKKFEELNVPLVRDFRVGTHFLTAHQMVTSELDRAAKAESIRSYIDYEKVPNINAFSFEETSKSGSQESWDIMKNAKYLLSKIPDIDVEELLKVGKAKTEQFEKNVEDANNVGNYALILNGEGSDVLSSALYVSRLGLPPQKVLVNPVNKDPSFDLREFNLGLEKMQSDDQFGKVTCPEAILADKNAYEQLAEKIEKAVSEKDRPFNVVVYGAGNPILELMEHEKLQKIKDKIFFVSVGTWFWKEIPEEGGRVRWKLGQNALRDPEVEQKISKLGVQRLIVHSGASQVDNFVNLIDSNEAGLQLISNHEVNLHELAAVPGLAAYFSPKSTSEVGRHLGKSMRTAHMHNSGREIHEQELAMLGNDYFKDLGTKLEQEAAMEVLRVARDEFVRQHPQTQFLHLQNQYQEILAFWKTQGAEGLEEACKYLSKYVPKDYDSNITPSDATLRDTAYWAQAKHKFYAEDPHHRKFMIALIARAYKNGDLSIHAHASEVQAVVTANRGGEGRSGSIPFFAIPVKLHGPQEGSTSGNIDLKVDEQGTTLVMLGMDHRKLLWELQAFFSKHNAAAQEST</sequence>
<protein>
    <submittedName>
        <fullName evidence="1">Uncharacterized protein</fullName>
    </submittedName>
</protein>
<keyword evidence="2" id="KW-1185">Reference proteome</keyword>
<dbReference type="Proteomes" id="UP000886653">
    <property type="component" value="Unassembled WGS sequence"/>
</dbReference>
<evidence type="ECO:0000313" key="1">
    <source>
        <dbReference type="EMBL" id="KAG0144606.1"/>
    </source>
</evidence>
<proteinExistence type="predicted"/>